<protein>
    <submittedName>
        <fullName evidence="1">Uncharacterized protein</fullName>
    </submittedName>
</protein>
<accession>A0A1Q9DJR2</accession>
<organism evidence="1 2">
    <name type="scientific">Symbiodinium microadriaticum</name>
    <name type="common">Dinoflagellate</name>
    <name type="synonym">Zooxanthella microadriatica</name>
    <dbReference type="NCBI Taxonomy" id="2951"/>
    <lineage>
        <taxon>Eukaryota</taxon>
        <taxon>Sar</taxon>
        <taxon>Alveolata</taxon>
        <taxon>Dinophyceae</taxon>
        <taxon>Suessiales</taxon>
        <taxon>Symbiodiniaceae</taxon>
        <taxon>Symbiodinium</taxon>
    </lineage>
</organism>
<sequence>MVDAAKCLSHKPSGALCAFAARECGKIFYSSEDLLTSPSARLILESLSHELGHKTDVYARLQLLLAPSWTGPWDDRIVVECWDQDASTNEAGADWLDGMALLGSEAVSLPAMFWPRALGIWSDVDTQSKEHVLYDAYQFRGAVPAGDKVLEGLLGRLEDLVIWMRFEPARQLCKRQGHGRASAGYAQGFLLRTILSVALENTWCPDLQEAIEKLPMEDDDRQLLCDQLNFFNQDLLLSVLKRGSPALRAYHEEHPEYLSVIYSVSLDQPKVFELINQQYLNNPAARQYESGVSEGMTQVLPYVKLLLTALRSLPPEYHYKGCVLRSLPDRHDHVERRFYKGRLFFRRQLDGEQGTLWQIETNGEAYSVAFCASAAQEEDVLLPPLICLQSKAVELRSSYPESGENAKKNLGSLRCFQHCPAMVCTRLAFLSCCAVLGQLIPDADVTRNVSEFEPQPAPEGACGGGVLRLSARRYEKRLTFLGACLLVGVPGTVIAAPVVFSDSGWLDGTLLFDHGGYAWNKPCVTAAAILNISGDVVFRNCHSDTRGGAISVPGHGQVAQLAGRLHFDNCSAEFSGGAIAAAQVELQGQEVRFSNCRSSSGGGGAIKVQLGVHVTAQNVTFQRCEARSGAAIWSDAGLWLQGNTAVVRAGFRGHSMLMNTEISTGGAILADFAVDVTIQHASSRHTWMFLKARTVRTVRLRGVRVFCTPPTGARCIDLDFQTDRAEIQFDDVQLYHRITTGLGGDSVRLHFPPSALISQPISAANLMDLTCSPGSYPQFSLTEEACTTDWPCLCLDVFCNSCTIRSHMRVLRATCAPCEYGTMSPLNVHMPLEYHQIAWGTTYEHWAKHSCNDCTLLATSVDTTISCGRGRMQVPRGVMITLHSLRDHDDRVSMVAWRCPNPSACPGRQHVLTMADGLDKQCAPGYSEDYPGCTSCDHGYGKTVNDPFVCQRCPPMESQWLLLVLKHSGLFAVGMISAQKPRRRTSVIFKIMVSFGTASNCVIQAVSSLEEYHMAKASVRRFVGLAETMTSATSNSYMANVCANFMKPLSCFEMVHGAGGQKAMAGVCTSVCILIVPLYWLEMIRRSQNWQPQSRRHIMGFLVSGYRFVSMATIKGLLYEGPAKSPGTVLFSCTSCGVTD</sequence>
<dbReference type="OrthoDB" id="417688at2759"/>
<dbReference type="SUPFAM" id="SSF51126">
    <property type="entry name" value="Pectin lyase-like"/>
    <property type="match status" value="1"/>
</dbReference>
<proteinExistence type="predicted"/>
<reference evidence="1 2" key="1">
    <citation type="submission" date="2016-02" db="EMBL/GenBank/DDBJ databases">
        <title>Genome analysis of coral dinoflagellate symbionts highlights evolutionary adaptations to a symbiotic lifestyle.</title>
        <authorList>
            <person name="Aranda M."/>
            <person name="Li Y."/>
            <person name="Liew Y.J."/>
            <person name="Baumgarten S."/>
            <person name="Simakov O."/>
            <person name="Wilson M."/>
            <person name="Piel J."/>
            <person name="Ashoor H."/>
            <person name="Bougouffa S."/>
            <person name="Bajic V.B."/>
            <person name="Ryu T."/>
            <person name="Ravasi T."/>
            <person name="Bayer T."/>
            <person name="Micklem G."/>
            <person name="Kim H."/>
            <person name="Bhak J."/>
            <person name="Lajeunesse T.C."/>
            <person name="Voolstra C.R."/>
        </authorList>
    </citation>
    <scope>NUCLEOTIDE SEQUENCE [LARGE SCALE GENOMIC DNA]</scope>
    <source>
        <strain evidence="1 2">CCMP2467</strain>
    </source>
</reference>
<dbReference type="AlphaFoldDB" id="A0A1Q9DJR2"/>
<dbReference type="EMBL" id="LSRX01000505">
    <property type="protein sequence ID" value="OLP95370.1"/>
    <property type="molecule type" value="Genomic_DNA"/>
</dbReference>
<evidence type="ECO:0000313" key="2">
    <source>
        <dbReference type="Proteomes" id="UP000186817"/>
    </source>
</evidence>
<gene>
    <name evidence="1" type="ORF">AK812_SmicGene22511</name>
</gene>
<dbReference type="InterPro" id="IPR011050">
    <property type="entry name" value="Pectin_lyase_fold/virulence"/>
</dbReference>
<dbReference type="Proteomes" id="UP000186817">
    <property type="component" value="Unassembled WGS sequence"/>
</dbReference>
<comment type="caution">
    <text evidence="1">The sequence shown here is derived from an EMBL/GenBank/DDBJ whole genome shotgun (WGS) entry which is preliminary data.</text>
</comment>
<evidence type="ECO:0000313" key="1">
    <source>
        <dbReference type="EMBL" id="OLP95370.1"/>
    </source>
</evidence>
<keyword evidence="2" id="KW-1185">Reference proteome</keyword>
<name>A0A1Q9DJR2_SYMMI</name>